<sequence>ISDESTSLLELHFSGLVDFSSLLFRSVNPLMCQEETMKVLITVIALYVSTAVSQDCSTLKTTKEAFGQYLKCIKTTLDRDYATYEKEIREHNRKAASTCFSPSIAEANTKERCVLTLSDLESKAWDRNGPLRDCSICRTFAAGAVKAVLSTPPDEQRCIRTEVTKAVAREAEHCLKKKLSNFAGVPDIPDLEEGSYQYRDNVISSVSDYILIHSRLAFCGERKPVRAAATKNCLKNPFPGYFEKHCKVLHQCNNALSTGCASVIKNTKRATCECIEETRTELKKKIASIADSIKSVVDGNARGTPAIGSGSKVDSCVANIKAQLITPVNDWVTVIDSALSSCIKNKPNGQNLGMDSLLNVGCRKVIADTTGTATSQLKSGFDFTNNLIDAMIDRSGRFCGGPHCPE</sequence>
<dbReference type="Proteomes" id="UP000887569">
    <property type="component" value="Unplaced"/>
</dbReference>
<accession>A0A915AH48</accession>
<dbReference type="WBParaSite" id="PgR006_g006_t01">
    <property type="protein sequence ID" value="PgR006_g006_t01"/>
    <property type="gene ID" value="PgR006_g006"/>
</dbReference>
<keyword evidence="1" id="KW-1185">Reference proteome</keyword>
<organism evidence="1 2">
    <name type="scientific">Parascaris univalens</name>
    <name type="common">Nematode worm</name>
    <dbReference type="NCBI Taxonomy" id="6257"/>
    <lineage>
        <taxon>Eukaryota</taxon>
        <taxon>Metazoa</taxon>
        <taxon>Ecdysozoa</taxon>
        <taxon>Nematoda</taxon>
        <taxon>Chromadorea</taxon>
        <taxon>Rhabditida</taxon>
        <taxon>Spirurina</taxon>
        <taxon>Ascaridomorpha</taxon>
        <taxon>Ascaridoidea</taxon>
        <taxon>Ascarididae</taxon>
        <taxon>Parascaris</taxon>
    </lineage>
</organism>
<evidence type="ECO:0000313" key="1">
    <source>
        <dbReference type="Proteomes" id="UP000887569"/>
    </source>
</evidence>
<evidence type="ECO:0000313" key="2">
    <source>
        <dbReference type="WBParaSite" id="PgR006_g006_t01"/>
    </source>
</evidence>
<protein>
    <submittedName>
        <fullName evidence="2">Uncharacterized protein</fullName>
    </submittedName>
</protein>
<name>A0A915AH48_PARUN</name>
<reference evidence="2" key="1">
    <citation type="submission" date="2022-11" db="UniProtKB">
        <authorList>
            <consortium name="WormBaseParasite"/>
        </authorList>
    </citation>
    <scope>IDENTIFICATION</scope>
</reference>
<dbReference type="AlphaFoldDB" id="A0A915AH48"/>
<proteinExistence type="predicted"/>